<evidence type="ECO:0000256" key="3">
    <source>
        <dbReference type="ARBA" id="ARBA00022801"/>
    </source>
</evidence>
<dbReference type="Gene3D" id="3.20.20.300">
    <property type="entry name" value="Glycoside hydrolase, family 3, N-terminal domain"/>
    <property type="match status" value="1"/>
</dbReference>
<name>A0ABR7FHP2_9FIRM</name>
<evidence type="ECO:0000313" key="6">
    <source>
        <dbReference type="Proteomes" id="UP000654573"/>
    </source>
</evidence>
<sequence length="721" mass="80505">MNPLFNMDLPVEERAAETIKQMTLEEKVSQLVYKSAAIERLGIPAYHWWNECLHGVARCGTATVFPQAIGLAAMFDAEFLKRVAEAISDEIRGKYNAYQSIGDNSIYKGITEYAPNINIFRDPRWGRGQETYGEDPFLTAELGIAFIRGIQGEDEKYRKADANVKHYVVHSGPDELRHEIDVKIDVKIDEKQFRETYLYAFARCIREADVACVMGAYNRVNGAPCSGSTYLLKDILRDELGFKGYVVSDSFAIDDFHLHHKITATPVESAAMAFNHGCDQNGGTTFLFLTEAVDQGLVKEEDIDISVQRLLEERIRLGMFDSAEAVPFNKISDDVVDCAEFRRLAKEAAEKSAVLLKNKEKILPLENKYKTIAVIGPNADSRDVLLGNYSGTPSKYTTLLRGMQEEAEKRGVDIIYAEGCDLYKKEYRTLCETDLIPEAVLAARRSDISVLCLGLSPVLEGEEGEEGAVQCDREHLGLPGRQAELVRAVAGEGKPVILVLCNGSPLSIPKEETLADAVLEVWYPGEEGGSAVADILFGNYNPSGRLPVTVVKSAEDLPPFESYDMKGRTYRFSEKEPMYPFGYGLSYTEFSYRPVDIPQKISVGQDIYFETVVKNTGMRSGETVVQVYIHDEEASVEVPKRQLVFFKRVMLESGEEKSVPICIRARDLAVIRKNGTCVLEPGVFDVYIGGSQPDEVSRRLTDDNIWEGKVEMTGQETEIPY</sequence>
<dbReference type="InterPro" id="IPR036962">
    <property type="entry name" value="Glyco_hydro_3_N_sf"/>
</dbReference>
<comment type="caution">
    <text evidence="5">The sequence shown here is derived from an EMBL/GenBank/DDBJ whole genome shotgun (WGS) entry which is preliminary data.</text>
</comment>
<evidence type="ECO:0000256" key="2">
    <source>
        <dbReference type="ARBA" id="ARBA00022729"/>
    </source>
</evidence>
<proteinExistence type="inferred from homology"/>
<dbReference type="PANTHER" id="PTHR42721">
    <property type="entry name" value="SUGAR HYDROLASE-RELATED"/>
    <property type="match status" value="1"/>
</dbReference>
<dbReference type="InterPro" id="IPR036881">
    <property type="entry name" value="Glyco_hydro_3_C_sf"/>
</dbReference>
<dbReference type="SMART" id="SM01217">
    <property type="entry name" value="Fn3_like"/>
    <property type="match status" value="1"/>
</dbReference>
<evidence type="ECO:0000313" key="5">
    <source>
        <dbReference type="EMBL" id="MBC5674719.1"/>
    </source>
</evidence>
<dbReference type="InterPro" id="IPR002772">
    <property type="entry name" value="Glyco_hydro_3_C"/>
</dbReference>
<accession>A0ABR7FHP2</accession>
<dbReference type="Pfam" id="PF14310">
    <property type="entry name" value="Fn3-like"/>
    <property type="match status" value="1"/>
</dbReference>
<gene>
    <name evidence="5" type="ORF">H8S76_20940</name>
</gene>
<dbReference type="SUPFAM" id="SSF52279">
    <property type="entry name" value="Beta-D-glucan exohydrolase, C-terminal domain"/>
    <property type="match status" value="1"/>
</dbReference>
<dbReference type="Pfam" id="PF00933">
    <property type="entry name" value="Glyco_hydro_3"/>
    <property type="match status" value="1"/>
</dbReference>
<dbReference type="EMBL" id="JACOOU010000011">
    <property type="protein sequence ID" value="MBC5674719.1"/>
    <property type="molecule type" value="Genomic_DNA"/>
</dbReference>
<comment type="similarity">
    <text evidence="1">Belongs to the glycosyl hydrolase 3 family.</text>
</comment>
<dbReference type="PANTHER" id="PTHR42721:SF3">
    <property type="entry name" value="BETA-D-XYLOSIDASE 5-RELATED"/>
    <property type="match status" value="1"/>
</dbReference>
<evidence type="ECO:0000259" key="4">
    <source>
        <dbReference type="SMART" id="SM01217"/>
    </source>
</evidence>
<feature type="domain" description="Fibronectin type III-like" evidence="4">
    <location>
        <begin position="623"/>
        <end position="692"/>
    </location>
</feature>
<dbReference type="RefSeq" id="WP_186971101.1">
    <property type="nucleotide sequence ID" value="NZ_JACOOU010000011.1"/>
</dbReference>
<dbReference type="Gene3D" id="2.60.40.10">
    <property type="entry name" value="Immunoglobulins"/>
    <property type="match status" value="1"/>
</dbReference>
<dbReference type="InterPro" id="IPR044993">
    <property type="entry name" value="BXL"/>
</dbReference>
<dbReference type="InterPro" id="IPR017853">
    <property type="entry name" value="GH"/>
</dbReference>
<dbReference type="InterPro" id="IPR013783">
    <property type="entry name" value="Ig-like_fold"/>
</dbReference>
<keyword evidence="2" id="KW-0732">Signal</keyword>
<keyword evidence="6" id="KW-1185">Reference proteome</keyword>
<dbReference type="InterPro" id="IPR026891">
    <property type="entry name" value="Fn3-like"/>
</dbReference>
<dbReference type="Gene3D" id="3.40.50.1700">
    <property type="entry name" value="Glycoside hydrolase family 3 C-terminal domain"/>
    <property type="match status" value="1"/>
</dbReference>
<organism evidence="5 6">
    <name type="scientific">Blautia celeris</name>
    <dbReference type="NCBI Taxonomy" id="2763026"/>
    <lineage>
        <taxon>Bacteria</taxon>
        <taxon>Bacillati</taxon>
        <taxon>Bacillota</taxon>
        <taxon>Clostridia</taxon>
        <taxon>Lachnospirales</taxon>
        <taxon>Lachnospiraceae</taxon>
        <taxon>Blautia</taxon>
    </lineage>
</organism>
<dbReference type="Pfam" id="PF01915">
    <property type="entry name" value="Glyco_hydro_3_C"/>
    <property type="match status" value="1"/>
</dbReference>
<dbReference type="PRINTS" id="PR00133">
    <property type="entry name" value="GLHYDRLASE3"/>
</dbReference>
<dbReference type="GO" id="GO:0016787">
    <property type="term" value="F:hydrolase activity"/>
    <property type="evidence" value="ECO:0007669"/>
    <property type="project" value="UniProtKB-KW"/>
</dbReference>
<reference evidence="5 6" key="1">
    <citation type="submission" date="2020-08" db="EMBL/GenBank/DDBJ databases">
        <title>Genome public.</title>
        <authorList>
            <person name="Liu C."/>
            <person name="Sun Q."/>
        </authorList>
    </citation>
    <scope>NUCLEOTIDE SEQUENCE [LARGE SCALE GENOMIC DNA]</scope>
    <source>
        <strain evidence="5 6">NSJ-34</strain>
    </source>
</reference>
<dbReference type="Proteomes" id="UP000654573">
    <property type="component" value="Unassembled WGS sequence"/>
</dbReference>
<keyword evidence="3 5" id="KW-0378">Hydrolase</keyword>
<evidence type="ECO:0000256" key="1">
    <source>
        <dbReference type="ARBA" id="ARBA00005336"/>
    </source>
</evidence>
<protein>
    <submittedName>
        <fullName evidence="5">Glycoside hydrolase family 3 C-terminal domain-containing protein</fullName>
    </submittedName>
</protein>
<dbReference type="InterPro" id="IPR001764">
    <property type="entry name" value="Glyco_hydro_3_N"/>
</dbReference>
<dbReference type="SUPFAM" id="SSF51445">
    <property type="entry name" value="(Trans)glycosidases"/>
    <property type="match status" value="1"/>
</dbReference>